<dbReference type="EMBL" id="KY056658">
    <property type="protein sequence ID" value="AQX45474.1"/>
    <property type="molecule type" value="Genomic_RNA"/>
</dbReference>
<sequence length="652" mass="74690">MKIMSIINIVRAFIILFFLSTTVVNLVKTHVYNEEITCECQPIISKIQKNYIVCFRGCPIVPINSRLYNTSCSYMEEITITLCQNDRYISTIPNIEIHESYIWTSYLLKIWKIVATIIVWLILILTKMPSLCAFSVINSVFNKLMEKKLKRCEACESKYSLAHVDCPTPGFKHRTDYNFIFYVILMILVLVTFAKADDNEYNYYQHNNVTEVQILDKEHFQQNIDVNGYLYVVTVQNSHLELETVNISEVYIPTQHMVLDSDYSCHGAVECFKNIGITKNTDVQWSIKKIHDGLSCLISSATVCGTCKSELKFLGTKVTTAKVKPYIDLKIQHGNKTQMIKIRDFSEFSHEPYYVKPIKPVLIESINLFVTGHKVYKGQMCSMPAYGCFGPNYKKDKKIFLLKSPVIRDTLSHDREVILESCIDPGNSDINSLEETDYVYQNGTMIKPFEFGMISIGIPMLGKLVGDFCKRPADIEDLNVIGCYDCQSGIELTIKYKATDRCAEIRCTIGRVVYKYYVDSESDSMSLHSFYDQESVDVTCSGFTKNFQLAESKDSDYYKTNSEVHGSTALEFNLFKHLPNLITNPKTVATALFMLMLFSYMSISILLKLYKLYHKIKEDSKTRRYKKTDNPDEVEGLTVNFTNVAIVPGEAQ</sequence>
<name>A0A1W5RTW0_9VIRU</name>
<feature type="transmembrane region" description="Helical" evidence="1">
    <location>
        <begin position="113"/>
        <end position="141"/>
    </location>
</feature>
<keyword evidence="1" id="KW-1133">Transmembrane helix</keyword>
<organism evidence="2 3">
    <name type="scientific">blackberry leaf mottle-associated virus</name>
    <dbReference type="NCBI Taxonomy" id="3070201"/>
    <lineage>
        <taxon>Viruses</taxon>
        <taxon>Riboviria</taxon>
        <taxon>Orthornavirae</taxon>
        <taxon>Negarnaviricota</taxon>
        <taxon>Polyploviricotina</taxon>
        <taxon>Bunyaviricetes</taxon>
        <taxon>Elliovirales</taxon>
        <taxon>Fimoviridae</taxon>
        <taxon>Emaravirus</taxon>
        <taxon>Emaravirus rubi</taxon>
    </lineage>
</organism>
<dbReference type="KEGG" id="vg:80557440"/>
<reference evidence="2 3" key="1">
    <citation type="journal article" date="2017" name="Virus Res.">
        <title>A new, widespread emaravirus discovered in blackberry.</title>
        <authorList>
            <person name="Hassan M."/>
            <person name="Di Bello P.L."/>
            <person name="Keller K.E."/>
            <person name="Martin R.R."/>
            <person name="Sabanadzovic S."/>
            <person name="Tzanetakis I.E."/>
        </authorList>
    </citation>
    <scope>NUCLEOTIDE SEQUENCE [LARGE SCALE GENOMIC DNA]</scope>
    <source>
        <strain evidence="2">Arkansas</strain>
    </source>
</reference>
<keyword evidence="1" id="KW-0812">Transmembrane</keyword>
<dbReference type="RefSeq" id="YP_010839680.1">
    <property type="nucleotide sequence ID" value="NC_078036.1"/>
</dbReference>
<gene>
    <name evidence="2" type="primary">P2</name>
</gene>
<feature type="transmembrane region" description="Helical" evidence="1">
    <location>
        <begin position="179"/>
        <end position="196"/>
    </location>
</feature>
<evidence type="ECO:0000313" key="2">
    <source>
        <dbReference type="EMBL" id="AQX45474.1"/>
    </source>
</evidence>
<protein>
    <submittedName>
        <fullName evidence="2">Glycoprotein</fullName>
    </submittedName>
</protein>
<feature type="transmembrane region" description="Helical" evidence="1">
    <location>
        <begin position="9"/>
        <end position="27"/>
    </location>
</feature>
<keyword evidence="3" id="KW-1185">Reference proteome</keyword>
<dbReference type="GeneID" id="80557440"/>
<evidence type="ECO:0000256" key="1">
    <source>
        <dbReference type="SAM" id="Phobius"/>
    </source>
</evidence>
<dbReference type="Proteomes" id="UP000502238">
    <property type="component" value="Genome"/>
</dbReference>
<feature type="transmembrane region" description="Helical" evidence="1">
    <location>
        <begin position="588"/>
        <end position="607"/>
    </location>
</feature>
<keyword evidence="1" id="KW-0472">Membrane</keyword>
<accession>A0A1W5RTW0</accession>
<proteinExistence type="predicted"/>
<evidence type="ECO:0000313" key="3">
    <source>
        <dbReference type="Proteomes" id="UP000502238"/>
    </source>
</evidence>